<dbReference type="InterPro" id="IPR011050">
    <property type="entry name" value="Pectin_lyase_fold/virulence"/>
</dbReference>
<comment type="pathway">
    <text evidence="1">Glycan metabolism; pectin degradation; 2-dehydro-3-deoxy-D-gluconate from pectin: step 1/5.</text>
</comment>
<evidence type="ECO:0000256" key="4">
    <source>
        <dbReference type="ARBA" id="ARBA00022801"/>
    </source>
</evidence>
<evidence type="ECO:0000256" key="1">
    <source>
        <dbReference type="ARBA" id="ARBA00005184"/>
    </source>
</evidence>
<dbReference type="SUPFAM" id="SSF51126">
    <property type="entry name" value="Pectin lyase-like"/>
    <property type="match status" value="3"/>
</dbReference>
<organism evidence="8 9">
    <name type="scientific">Gonapodya prolifera (strain JEL478)</name>
    <name type="common">Monoblepharis prolifera</name>
    <dbReference type="NCBI Taxonomy" id="1344416"/>
    <lineage>
        <taxon>Eukaryota</taxon>
        <taxon>Fungi</taxon>
        <taxon>Fungi incertae sedis</taxon>
        <taxon>Chytridiomycota</taxon>
        <taxon>Chytridiomycota incertae sedis</taxon>
        <taxon>Monoblepharidomycetes</taxon>
        <taxon>Monoblepharidales</taxon>
        <taxon>Gonapodyaceae</taxon>
        <taxon>Gonapodya</taxon>
    </lineage>
</organism>
<evidence type="ECO:0000313" key="8">
    <source>
        <dbReference type="EMBL" id="KXS11264.1"/>
    </source>
</evidence>
<dbReference type="Gene3D" id="2.160.20.10">
    <property type="entry name" value="Single-stranded right-handed beta-helix, Pectin lyase-like"/>
    <property type="match status" value="3"/>
</dbReference>
<evidence type="ECO:0000256" key="2">
    <source>
        <dbReference type="ARBA" id="ARBA00008891"/>
    </source>
</evidence>
<dbReference type="GO" id="GO:0042545">
    <property type="term" value="P:cell wall modification"/>
    <property type="evidence" value="ECO:0007669"/>
    <property type="project" value="InterPro"/>
</dbReference>
<dbReference type="EMBL" id="KQ965804">
    <property type="protein sequence ID" value="KXS11264.1"/>
    <property type="molecule type" value="Genomic_DNA"/>
</dbReference>
<dbReference type="Proteomes" id="UP000070544">
    <property type="component" value="Unassembled WGS sequence"/>
</dbReference>
<protein>
    <recommendedName>
        <fullName evidence="3">pectinesterase</fullName>
        <ecNumber evidence="3">3.1.1.11</ecNumber>
    </recommendedName>
    <alternativeName>
        <fullName evidence="6">Pectin methylesterase A</fullName>
    </alternativeName>
</protein>
<dbReference type="GO" id="GO:0045490">
    <property type="term" value="P:pectin catabolic process"/>
    <property type="evidence" value="ECO:0007669"/>
    <property type="project" value="UniProtKB-UniPathway"/>
</dbReference>
<gene>
    <name evidence="8" type="ORF">M427DRAFT_73029</name>
</gene>
<keyword evidence="9" id="KW-1185">Reference proteome</keyword>
<dbReference type="OrthoDB" id="2125180at2759"/>
<keyword evidence="4" id="KW-0378">Hydrolase</keyword>
<proteinExistence type="inferred from homology"/>
<dbReference type="STRING" id="1344416.A0A139A3H1"/>
<feature type="domain" description="Pectinesterase catalytic" evidence="7">
    <location>
        <begin position="466"/>
        <end position="728"/>
    </location>
</feature>
<dbReference type="InterPro" id="IPR012334">
    <property type="entry name" value="Pectin_lyas_fold"/>
</dbReference>
<keyword evidence="5" id="KW-0063">Aspartyl esterase</keyword>
<evidence type="ECO:0000256" key="5">
    <source>
        <dbReference type="ARBA" id="ARBA00023085"/>
    </source>
</evidence>
<feature type="domain" description="Pectinesterase catalytic" evidence="7">
    <location>
        <begin position="100"/>
        <end position="384"/>
    </location>
</feature>
<dbReference type="Pfam" id="PF01095">
    <property type="entry name" value="Pectinesterase"/>
    <property type="match status" value="3"/>
</dbReference>
<reference evidence="8 9" key="1">
    <citation type="journal article" date="2015" name="Genome Biol. Evol.">
        <title>Phylogenomic analyses indicate that early fungi evolved digesting cell walls of algal ancestors of land plants.</title>
        <authorList>
            <person name="Chang Y."/>
            <person name="Wang S."/>
            <person name="Sekimoto S."/>
            <person name="Aerts A.L."/>
            <person name="Choi C."/>
            <person name="Clum A."/>
            <person name="LaButti K.M."/>
            <person name="Lindquist E.A."/>
            <person name="Yee Ngan C."/>
            <person name="Ohm R.A."/>
            <person name="Salamov A.A."/>
            <person name="Grigoriev I.V."/>
            <person name="Spatafora J.W."/>
            <person name="Berbee M.L."/>
        </authorList>
    </citation>
    <scope>NUCLEOTIDE SEQUENCE [LARGE SCALE GENOMIC DNA]</scope>
    <source>
        <strain evidence="8 9">JEL478</strain>
    </source>
</reference>
<evidence type="ECO:0000256" key="3">
    <source>
        <dbReference type="ARBA" id="ARBA00013229"/>
    </source>
</evidence>
<name>A0A139A3H1_GONPJ</name>
<dbReference type="GO" id="GO:0030599">
    <property type="term" value="F:pectinesterase activity"/>
    <property type="evidence" value="ECO:0007669"/>
    <property type="project" value="UniProtKB-EC"/>
</dbReference>
<dbReference type="PANTHER" id="PTHR31321">
    <property type="entry name" value="ACYL-COA THIOESTER HYDROLASE YBHC-RELATED"/>
    <property type="match status" value="1"/>
</dbReference>
<accession>A0A139A3H1</accession>
<dbReference type="OMA" id="YQYYESS"/>
<dbReference type="UniPathway" id="UPA00545">
    <property type="reaction ID" value="UER00823"/>
</dbReference>
<evidence type="ECO:0000256" key="6">
    <source>
        <dbReference type="ARBA" id="ARBA00042203"/>
    </source>
</evidence>
<dbReference type="InterPro" id="IPR000070">
    <property type="entry name" value="Pectinesterase_cat"/>
</dbReference>
<sequence length="1169" mass="123914">MSVTPADTLYYEVNTTNIGPGANTAGRVPWVHQTNVGLSFDSFFTGDTNWLKSVSRYGASVSRGMGYFSRCCTVNDTSTTTTPPGTPVLGYPANVLSDAIVVAQDGTGNFTTIQDAVDSISAPNTKERVIYIKAGNYSGSQITITTNYITLVGDGIGKTVISNKYNNPMWQADHPGQSGASAYCATVRVTASYFKVFDLTMENTATSDQAPAFYIYGSNMYAENVAFISFQDTLLSWVGNNQWFYNCYIQGDVDFIWGYGRAAFQNCEFHVVNRPKRLAGTDTTWWGSVVANGATPAGSQSTSCFWLYNSSISVDARTTAYLGRNWGTLPCAYFQNVFMPSAVPAVGYSAMTSGNITTNYYEVGGTNVGPGNSTAGRVSWSKVTDTGFSSIASFFNADVAWLSNVLKYGSSVNQSDGYFSRVLYDTPAPTTTTTAVSRTISTSPITTTTTIAAPSWFPKGVPYNAIVVSQNGTGQFTSIQAAIDSVPSANYGEVVIYITAGTYKVSSSILVSKNYITLVGDGMNATIITASLNGLANGTIYVTGSQFKAFDLTLENTGSGQAPAFIVQADNVYLENCAIQGWQSPIFAWTGTNQMFFNCFIRGDVDIIIGNARTLIQNSEVRVGNKKVTSGSTGYIATNGNQASTGTSAFWIFNSSISSDPLTTAYLGRAWYSYSAVTYQSVYMPQSVPAAGWGVVSAGTQSALLVEVNTTNTGPGALTQGRVPWATQTSVGLTFSGFFSGDTSWLTTISKYGASLDQGSNYFRQCCISADVPTATSTATATATSSVNVTTTIDAQTATIPVSTTTTTSPAAVSTPSNVPNSALVVSSTGAGQFTSIQAALDSVPTTNSAEVVIYITAGTYSVTSSIKIASNYITLVGDGINKTIITSALPGLGTGTVAVSGSFFKAFDITFENTLSSGQANALSVQGSNMYFENIAVQGWQSPMYAWSGTNQVFYNCIFRGDVDIIIGSSRAMFQNSEIHVGNKMLQLSGTASGITGYIATNGNRGPTSSSSTSWFWIYNTTISTDPLSTSYLGRAWTNYSAVTYQSVYMPSSVPAAGWSPIYQYTTQTQLYEVTGTNTGPGADVSERASWSNQASTGYTFDTFFTGDTTWMKAISKYGSSVNQGAGYFQRGNLDAPVPVVTSTTLSTSSSTQTIDSTVASSDSSHAL</sequence>
<dbReference type="AlphaFoldDB" id="A0A139A3H1"/>
<evidence type="ECO:0000259" key="7">
    <source>
        <dbReference type="Pfam" id="PF01095"/>
    </source>
</evidence>
<dbReference type="PANTHER" id="PTHR31321:SF57">
    <property type="entry name" value="PECTINESTERASE 53-RELATED"/>
    <property type="match status" value="1"/>
</dbReference>
<dbReference type="EC" id="3.1.1.11" evidence="3"/>
<evidence type="ECO:0000313" key="9">
    <source>
        <dbReference type="Proteomes" id="UP000070544"/>
    </source>
</evidence>
<feature type="domain" description="Pectinesterase catalytic" evidence="7">
    <location>
        <begin position="824"/>
        <end position="1095"/>
    </location>
</feature>
<comment type="similarity">
    <text evidence="2">Belongs to the pectinesterase family.</text>
</comment>